<dbReference type="InterPro" id="IPR050660">
    <property type="entry name" value="NEK_Ser/Thr_kinase"/>
</dbReference>
<evidence type="ECO:0000256" key="5">
    <source>
        <dbReference type="ARBA" id="ARBA00022840"/>
    </source>
</evidence>
<evidence type="ECO:0000259" key="6">
    <source>
        <dbReference type="PROSITE" id="PS50011"/>
    </source>
</evidence>
<feature type="domain" description="Protein kinase" evidence="6">
    <location>
        <begin position="1"/>
        <end position="284"/>
    </location>
</feature>
<dbReference type="GO" id="GO:0005524">
    <property type="term" value="F:ATP binding"/>
    <property type="evidence" value="ECO:0007669"/>
    <property type="project" value="UniProtKB-KW"/>
</dbReference>
<keyword evidence="5" id="KW-0067">ATP-binding</keyword>
<keyword evidence="8" id="KW-1185">Reference proteome</keyword>
<dbReference type="GO" id="GO:0004674">
    <property type="term" value="F:protein serine/threonine kinase activity"/>
    <property type="evidence" value="ECO:0007669"/>
    <property type="project" value="UniProtKB-EC"/>
</dbReference>
<dbReference type="SMART" id="SM00220">
    <property type="entry name" value="S_TKc"/>
    <property type="match status" value="1"/>
</dbReference>
<evidence type="ECO:0000256" key="4">
    <source>
        <dbReference type="ARBA" id="ARBA00022777"/>
    </source>
</evidence>
<dbReference type="Proteomes" id="UP000799421">
    <property type="component" value="Unassembled WGS sequence"/>
</dbReference>
<dbReference type="EC" id="2.7.11.1" evidence="1"/>
<reference evidence="7" key="1">
    <citation type="journal article" date="2020" name="Stud. Mycol.">
        <title>101 Dothideomycetes genomes: a test case for predicting lifestyles and emergence of pathogens.</title>
        <authorList>
            <person name="Haridas S."/>
            <person name="Albert R."/>
            <person name="Binder M."/>
            <person name="Bloem J."/>
            <person name="Labutti K."/>
            <person name="Salamov A."/>
            <person name="Andreopoulos B."/>
            <person name="Baker S."/>
            <person name="Barry K."/>
            <person name="Bills G."/>
            <person name="Bluhm B."/>
            <person name="Cannon C."/>
            <person name="Castanera R."/>
            <person name="Culley D."/>
            <person name="Daum C."/>
            <person name="Ezra D."/>
            <person name="Gonzalez J."/>
            <person name="Henrissat B."/>
            <person name="Kuo A."/>
            <person name="Liang C."/>
            <person name="Lipzen A."/>
            <person name="Lutzoni F."/>
            <person name="Magnuson J."/>
            <person name="Mondo S."/>
            <person name="Nolan M."/>
            <person name="Ohm R."/>
            <person name="Pangilinan J."/>
            <person name="Park H.-J."/>
            <person name="Ramirez L."/>
            <person name="Alfaro M."/>
            <person name="Sun H."/>
            <person name="Tritt A."/>
            <person name="Yoshinaga Y."/>
            <person name="Zwiers L.-H."/>
            <person name="Turgeon B."/>
            <person name="Goodwin S."/>
            <person name="Spatafora J."/>
            <person name="Crous P."/>
            <person name="Grigoriev I."/>
        </authorList>
    </citation>
    <scope>NUCLEOTIDE SEQUENCE</scope>
    <source>
        <strain evidence="7">CBS 480.64</strain>
    </source>
</reference>
<accession>A0A6A7C3A2</accession>
<dbReference type="Gene3D" id="1.10.510.10">
    <property type="entry name" value="Transferase(Phosphotransferase) domain 1"/>
    <property type="match status" value="1"/>
</dbReference>
<protein>
    <recommendedName>
        <fullName evidence="1">non-specific serine/threonine protein kinase</fullName>
        <ecNumber evidence="1">2.7.11.1</ecNumber>
    </recommendedName>
</protein>
<dbReference type="OrthoDB" id="310217at2759"/>
<sequence>MSSWFDGLELQSTISGPSTEIIVVRRNAEVYAVKKLQQVCDGSLVDIPMEMRILRGPLSAWHPNLNFMSAFWYQAPNYYIFMEYCSGGDLSDLLISWHQSGHAAPPLFLEHLVASLISALAYIQLGIRDICNPNLRPFSNSSLIHGNIKPDNIFLDWRHSPHQLPRIVLGDFGQTRFSYDFPTYIGTHGYVPPEFAQSREVTASCCLPQADIYCFGAVVFSVATVRGFDNRCREYNEETIERALADHPNVSPWYLSFLTALLSPKPQDRPNILMLVHTGAHFYHYVGCELSYGFGRNLCCLRPG</sequence>
<evidence type="ECO:0000313" key="8">
    <source>
        <dbReference type="Proteomes" id="UP000799421"/>
    </source>
</evidence>
<organism evidence="7 8">
    <name type="scientific">Piedraia hortae CBS 480.64</name>
    <dbReference type="NCBI Taxonomy" id="1314780"/>
    <lineage>
        <taxon>Eukaryota</taxon>
        <taxon>Fungi</taxon>
        <taxon>Dikarya</taxon>
        <taxon>Ascomycota</taxon>
        <taxon>Pezizomycotina</taxon>
        <taxon>Dothideomycetes</taxon>
        <taxon>Dothideomycetidae</taxon>
        <taxon>Capnodiales</taxon>
        <taxon>Piedraiaceae</taxon>
        <taxon>Piedraia</taxon>
    </lineage>
</organism>
<evidence type="ECO:0000256" key="1">
    <source>
        <dbReference type="ARBA" id="ARBA00012513"/>
    </source>
</evidence>
<dbReference type="EMBL" id="MU005970">
    <property type="protein sequence ID" value="KAF2861727.1"/>
    <property type="molecule type" value="Genomic_DNA"/>
</dbReference>
<dbReference type="PANTHER" id="PTHR43671">
    <property type="entry name" value="SERINE/THREONINE-PROTEIN KINASE NEK"/>
    <property type="match status" value="1"/>
</dbReference>
<dbReference type="Gene3D" id="3.30.200.20">
    <property type="entry name" value="Phosphorylase Kinase, domain 1"/>
    <property type="match status" value="1"/>
</dbReference>
<keyword evidence="2" id="KW-0808">Transferase</keyword>
<keyword evidence="4 7" id="KW-0418">Kinase</keyword>
<dbReference type="AlphaFoldDB" id="A0A6A7C3A2"/>
<evidence type="ECO:0000313" key="7">
    <source>
        <dbReference type="EMBL" id="KAF2861727.1"/>
    </source>
</evidence>
<dbReference type="InterPro" id="IPR011009">
    <property type="entry name" value="Kinase-like_dom_sf"/>
</dbReference>
<gene>
    <name evidence="7" type="ORF">K470DRAFT_285180</name>
</gene>
<proteinExistence type="predicted"/>
<keyword evidence="3" id="KW-0547">Nucleotide-binding</keyword>
<evidence type="ECO:0000256" key="2">
    <source>
        <dbReference type="ARBA" id="ARBA00022679"/>
    </source>
</evidence>
<name>A0A6A7C3A2_9PEZI</name>
<evidence type="ECO:0000256" key="3">
    <source>
        <dbReference type="ARBA" id="ARBA00022741"/>
    </source>
</evidence>
<dbReference type="PANTHER" id="PTHR43671:SF13">
    <property type="entry name" value="SERINE_THREONINE-PROTEIN KINASE NEK2"/>
    <property type="match status" value="1"/>
</dbReference>
<dbReference type="Pfam" id="PF00069">
    <property type="entry name" value="Pkinase"/>
    <property type="match status" value="1"/>
</dbReference>
<dbReference type="InterPro" id="IPR000719">
    <property type="entry name" value="Prot_kinase_dom"/>
</dbReference>
<dbReference type="PROSITE" id="PS50011">
    <property type="entry name" value="PROTEIN_KINASE_DOM"/>
    <property type="match status" value="1"/>
</dbReference>
<dbReference type="SUPFAM" id="SSF56112">
    <property type="entry name" value="Protein kinase-like (PK-like)"/>
    <property type="match status" value="1"/>
</dbReference>